<accession>A0A194AE06</accession>
<dbReference type="AlphaFoldDB" id="A0A194AE06"/>
<dbReference type="EMBL" id="BDFE01000004">
    <property type="protein sequence ID" value="GAU07568.1"/>
    <property type="molecule type" value="Genomic_DNA"/>
</dbReference>
<organism evidence="4 5">
    <name type="scientific">Desulfoplanes formicivorans</name>
    <dbReference type="NCBI Taxonomy" id="1592317"/>
    <lineage>
        <taxon>Bacteria</taxon>
        <taxon>Pseudomonadati</taxon>
        <taxon>Thermodesulfobacteriota</taxon>
        <taxon>Desulfovibrionia</taxon>
        <taxon>Desulfovibrionales</taxon>
        <taxon>Desulfoplanaceae</taxon>
        <taxon>Desulfoplanes</taxon>
    </lineage>
</organism>
<dbReference type="InterPro" id="IPR001441">
    <property type="entry name" value="UPP_synth-like"/>
</dbReference>
<evidence type="ECO:0000313" key="4">
    <source>
        <dbReference type="EMBL" id="GAU07568.1"/>
    </source>
</evidence>
<reference evidence="5" key="1">
    <citation type="submission" date="2016-06" db="EMBL/GenBank/DDBJ databases">
        <title>Draft genome sequence of Desulfoplanes formicivorans strain Pf12B.</title>
        <authorList>
            <person name="Watanabe M."/>
            <person name="Kojima H."/>
            <person name="Fukui M."/>
        </authorList>
    </citation>
    <scope>NUCLEOTIDE SEQUENCE [LARGE SCALE GENOMIC DNA]</scope>
    <source>
        <strain evidence="5">Pf12B</strain>
    </source>
</reference>
<comment type="function">
    <text evidence="2">Catalyzes the condensation of isopentenyl diphosphate (IPP) with allylic pyrophosphates generating different type of terpenoids.</text>
</comment>
<dbReference type="GO" id="GO:0008834">
    <property type="term" value="F:ditrans,polycis-undecaprenyl-diphosphate synthase [(2E,6E)-farnesyl-diphosphate specific] activity"/>
    <property type="evidence" value="ECO:0007669"/>
    <property type="project" value="TreeGrafter"/>
</dbReference>
<proteinExistence type="inferred from homology"/>
<feature type="binding site" evidence="2">
    <location>
        <begin position="172"/>
        <end position="174"/>
    </location>
    <ligand>
        <name>substrate</name>
    </ligand>
</feature>
<dbReference type="EC" id="2.5.1.-" evidence="2"/>
<dbReference type="NCBIfam" id="TIGR00055">
    <property type="entry name" value="uppS"/>
    <property type="match status" value="1"/>
</dbReference>
<dbReference type="Pfam" id="PF01255">
    <property type="entry name" value="Prenyltransf"/>
    <property type="match status" value="1"/>
</dbReference>
<feature type="region of interest" description="Disordered" evidence="3">
    <location>
        <begin position="1"/>
        <end position="20"/>
    </location>
</feature>
<comment type="cofactor">
    <cofactor evidence="2">
        <name>Mg(2+)</name>
        <dbReference type="ChEBI" id="CHEBI:18420"/>
    </cofactor>
    <text evidence="2">Binds 2 magnesium ions per subunit.</text>
</comment>
<dbReference type="STRING" id="1592317.DPF_0258"/>
<dbReference type="GO" id="GO:0000287">
    <property type="term" value="F:magnesium ion binding"/>
    <property type="evidence" value="ECO:0007669"/>
    <property type="project" value="UniProtKB-UniRule"/>
</dbReference>
<evidence type="ECO:0000256" key="2">
    <source>
        <dbReference type="HAMAP-Rule" id="MF_01139"/>
    </source>
</evidence>
<feature type="active site" description="Proton acceptor" evidence="2">
    <location>
        <position position="50"/>
    </location>
</feature>
<feature type="binding site" evidence="2">
    <location>
        <position position="166"/>
    </location>
    <ligand>
        <name>substrate</name>
    </ligand>
</feature>
<protein>
    <recommendedName>
        <fullName evidence="2">Isoprenyl transferase</fullName>
        <ecNumber evidence="2">2.5.1.-</ecNumber>
    </recommendedName>
</protein>
<comment type="subunit">
    <text evidence="2">Homodimer.</text>
</comment>
<comment type="similarity">
    <text evidence="2">Belongs to the UPP synthase family.</text>
</comment>
<dbReference type="InterPro" id="IPR036424">
    <property type="entry name" value="UPP_synth-like_sf"/>
</dbReference>
<dbReference type="Proteomes" id="UP000095200">
    <property type="component" value="Unassembled WGS sequence"/>
</dbReference>
<evidence type="ECO:0000256" key="3">
    <source>
        <dbReference type="SAM" id="MobiDB-lite"/>
    </source>
</evidence>
<feature type="binding site" evidence="2">
    <location>
        <position position="19"/>
    </location>
    <ligand>
        <name>substrate</name>
    </ligand>
</feature>
<feature type="active site" evidence="2">
    <location>
        <position position="2"/>
    </location>
</feature>
<dbReference type="CDD" id="cd00475">
    <property type="entry name" value="Cis_IPPS"/>
    <property type="match status" value="1"/>
</dbReference>
<keyword evidence="2" id="KW-0460">Magnesium</keyword>
<evidence type="ECO:0000313" key="5">
    <source>
        <dbReference type="Proteomes" id="UP000095200"/>
    </source>
</evidence>
<feature type="binding site" evidence="2">
    <location>
        <begin position="47"/>
        <end position="49"/>
    </location>
    <ligand>
        <name>substrate</name>
    </ligand>
</feature>
<feature type="binding site" evidence="2">
    <location>
        <position position="51"/>
    </location>
    <ligand>
        <name>substrate</name>
    </ligand>
</feature>
<dbReference type="GO" id="GO:0005829">
    <property type="term" value="C:cytosol"/>
    <property type="evidence" value="ECO:0007669"/>
    <property type="project" value="TreeGrafter"/>
</dbReference>
<dbReference type="PANTHER" id="PTHR10291">
    <property type="entry name" value="DEHYDRODOLICHYL DIPHOSPHATE SYNTHASE FAMILY MEMBER"/>
    <property type="match status" value="1"/>
</dbReference>
<dbReference type="Gene3D" id="3.40.1180.10">
    <property type="entry name" value="Decaprenyl diphosphate synthase-like"/>
    <property type="match status" value="1"/>
</dbReference>
<dbReference type="PANTHER" id="PTHR10291:SF0">
    <property type="entry name" value="DEHYDRODOLICHYL DIPHOSPHATE SYNTHASE 2"/>
    <property type="match status" value="1"/>
</dbReference>
<dbReference type="GO" id="GO:0030145">
    <property type="term" value="F:manganese ion binding"/>
    <property type="evidence" value="ECO:0007669"/>
    <property type="project" value="TreeGrafter"/>
</dbReference>
<dbReference type="SUPFAM" id="SSF64005">
    <property type="entry name" value="Undecaprenyl diphosphate synthase"/>
    <property type="match status" value="1"/>
</dbReference>
<feature type="binding site" evidence="2">
    <location>
        <position position="53"/>
    </location>
    <ligand>
        <name>substrate</name>
    </ligand>
</feature>
<dbReference type="HAMAP" id="MF_01139">
    <property type="entry name" value="ISPT"/>
    <property type="match status" value="1"/>
</dbReference>
<feature type="binding site" evidence="2">
    <location>
        <position position="15"/>
    </location>
    <ligand>
        <name>substrate</name>
    </ligand>
</feature>
<evidence type="ECO:0000256" key="1">
    <source>
        <dbReference type="ARBA" id="ARBA00022679"/>
    </source>
</evidence>
<name>A0A194AE06_9BACT</name>
<keyword evidence="2" id="KW-0479">Metal-binding</keyword>
<sequence>MDGNGRWAKQRGLQRSAGHKAGANTAHDIVTEARSVGIRYLTLYTFSKENWARPQEEIGFLFDLLGDYLTKNTPSLLEQSIRLNILGDIEELPFGARQIVKRTCQKTRDCRAMVLNLALNYSGREEILHATRSMMAAGIPASKVTESSFKDHLYTAGQPDPDLIIRTSGELRLSNYLLFQSAYSELYFTDILWPDFSPEHFHRALEDFARRSRRFGTTGEGEPST</sequence>
<comment type="caution">
    <text evidence="4">The sequence shown here is derived from an EMBL/GenBank/DDBJ whole genome shotgun (WGS) entry which is preliminary data.</text>
</comment>
<feature type="binding site" evidence="2">
    <location>
        <position position="7"/>
    </location>
    <ligand>
        <name>substrate</name>
    </ligand>
</feature>
<feature type="binding site" evidence="2">
    <location>
        <begin position="3"/>
        <end position="6"/>
    </location>
    <ligand>
        <name>substrate</name>
    </ligand>
</feature>
<gene>
    <name evidence="4" type="ORF">DPF_0258</name>
</gene>
<keyword evidence="1 2" id="KW-0808">Transferase</keyword>
<feature type="binding site" evidence="2">
    <location>
        <position position="2"/>
    </location>
    <ligand>
        <name>Mg(2+)</name>
        <dbReference type="ChEBI" id="CHEBI:18420"/>
    </ligand>
</feature>
<feature type="binding site" evidence="2">
    <location>
        <position position="185"/>
    </location>
    <ligand>
        <name>Mg(2+)</name>
        <dbReference type="ChEBI" id="CHEBI:18420"/>
    </ligand>
</feature>
<keyword evidence="5" id="KW-1185">Reference proteome</keyword>
<dbReference type="GO" id="GO:0016094">
    <property type="term" value="P:polyprenol biosynthetic process"/>
    <property type="evidence" value="ECO:0007669"/>
    <property type="project" value="TreeGrafter"/>
</dbReference>